<dbReference type="GO" id="GO:0051879">
    <property type="term" value="F:Hsp90 protein binding"/>
    <property type="evidence" value="ECO:0007669"/>
    <property type="project" value="TreeGrafter"/>
</dbReference>
<dbReference type="EMBL" id="FMSP01000006">
    <property type="protein sequence ID" value="SCV70714.1"/>
    <property type="molecule type" value="Genomic_DNA"/>
</dbReference>
<dbReference type="InterPro" id="IPR016024">
    <property type="entry name" value="ARM-type_fold"/>
</dbReference>
<evidence type="ECO:0000313" key="6">
    <source>
        <dbReference type="Proteomes" id="UP000198372"/>
    </source>
</evidence>
<dbReference type="PANTHER" id="PTHR45994:SF1">
    <property type="entry name" value="FI21225P1"/>
    <property type="match status" value="1"/>
</dbReference>
<evidence type="ECO:0000313" key="5">
    <source>
        <dbReference type="EMBL" id="SCV70714.1"/>
    </source>
</evidence>
<keyword evidence="6" id="KW-1185">Reference proteome</keyword>
<accession>A0A238FFQ9</accession>
<feature type="compositionally biased region" description="Low complexity" evidence="3">
    <location>
        <begin position="1"/>
        <end position="13"/>
    </location>
</feature>
<evidence type="ECO:0000259" key="4">
    <source>
        <dbReference type="Pfam" id="PF11701"/>
    </source>
</evidence>
<dbReference type="AlphaFoldDB" id="A0A238FFQ9"/>
<dbReference type="STRING" id="269621.A0A238FFQ9"/>
<gene>
    <name evidence="5" type="ORF">BQ2448_3476</name>
</gene>
<dbReference type="GO" id="GO:0005737">
    <property type="term" value="C:cytoplasm"/>
    <property type="evidence" value="ECO:0007669"/>
    <property type="project" value="UniProtKB-SubCell"/>
</dbReference>
<evidence type="ECO:0000256" key="2">
    <source>
        <dbReference type="ARBA" id="ARBA00022490"/>
    </source>
</evidence>
<reference evidence="6" key="1">
    <citation type="submission" date="2016-09" db="EMBL/GenBank/DDBJ databases">
        <authorList>
            <person name="Jeantristanb JTB J.-T."/>
            <person name="Ricardo R."/>
        </authorList>
    </citation>
    <scope>NUCLEOTIDE SEQUENCE [LARGE SCALE GENOMIC DNA]</scope>
</reference>
<sequence length="747" mass="79572">MSSSSSTTPSSSSLRSDPVASDDKILVGQLEAMLSPSSPTKLSSTDLQLVFTSLASPVTSSSPSPSSLTRSICLAILARAYPSAPTSQPSTDELKTLRDTLTSLLSGTDSNDLVAALSALSALLQISPTLTTISLLSSTESTTLVQHLISTVEHISNTQTTSNSKGKERQSREQAALVELLSIASGQSKLRKLVRDSSNDWLDSLLGSPRKQNGSSDKTIKAMAALTLVKLRLGTEVPEEGGASTTSSGIKEEPQVPKWSLEDLCGTLGDLFVEETKGEGTLSVPLDPTKEAVMLASLEGLAYLTLVPTAARKDRLVSNTGGFLSAFLGLLPKLYPEPTDKASTPALDYSIATLLSHLVKFPEALDSTSDQAQLNRLKKLASAQTKSPMQASQTETKEQVTLRIERIIAASPIPTLRHFCLSSSLQTRRLAGKIVHALVTPQAKRGQLLQGGVARLLLVLIRQQPTPISIEDGDVEPIQALSKLLITTNPSLVFPDPSLLLEALNTISTLLKNASTSTSPPLPLLTIFEALMALTNLTSLSPASANQLASPKQGVLKVLTEEWLISSNPMVQRASTELVCNLVNSQNGVEFYSPPSSSSDPSSTSVTGASATGVVNQRLSILLALCSSEDVRTRLAASGALAILCSHSEEVGLRLCLEGGMKRLERVGELVQDEEEGLRHRGLDVLSSILGAVERCQEVEKRKKGIERLDKIGVLEAVKECEKLETVGMLKELAGENRKALERLIRA</sequence>
<name>A0A238FFQ9_9BASI</name>
<feature type="region of interest" description="Disordered" evidence="3">
    <location>
        <begin position="1"/>
        <end position="20"/>
    </location>
</feature>
<keyword evidence="2" id="KW-0963">Cytoplasm</keyword>
<dbReference type="InterPro" id="IPR024660">
    <property type="entry name" value="UCS_central_dom"/>
</dbReference>
<protein>
    <submittedName>
        <fullName evidence="5">BQ2448_3476 protein</fullName>
    </submittedName>
</protein>
<evidence type="ECO:0000256" key="3">
    <source>
        <dbReference type="SAM" id="MobiDB-lite"/>
    </source>
</evidence>
<dbReference type="Proteomes" id="UP000198372">
    <property type="component" value="Unassembled WGS sequence"/>
</dbReference>
<dbReference type="Pfam" id="PF11701">
    <property type="entry name" value="UNC45-central"/>
    <property type="match status" value="1"/>
</dbReference>
<evidence type="ECO:0000256" key="1">
    <source>
        <dbReference type="ARBA" id="ARBA00004496"/>
    </source>
</evidence>
<proteinExistence type="predicted"/>
<dbReference type="OrthoDB" id="199930at2759"/>
<organism evidence="5 6">
    <name type="scientific">Microbotryum intermedium</name>
    <dbReference type="NCBI Taxonomy" id="269621"/>
    <lineage>
        <taxon>Eukaryota</taxon>
        <taxon>Fungi</taxon>
        <taxon>Dikarya</taxon>
        <taxon>Basidiomycota</taxon>
        <taxon>Pucciniomycotina</taxon>
        <taxon>Microbotryomycetes</taxon>
        <taxon>Microbotryales</taxon>
        <taxon>Microbotryaceae</taxon>
        <taxon>Microbotryum</taxon>
    </lineage>
</organism>
<comment type="subcellular location">
    <subcellularLocation>
        <location evidence="1">Cytoplasm</location>
    </subcellularLocation>
</comment>
<feature type="domain" description="UNC-45/Cro1/She4 central" evidence="4">
    <location>
        <begin position="49"/>
        <end position="231"/>
    </location>
</feature>
<dbReference type="SUPFAM" id="SSF48371">
    <property type="entry name" value="ARM repeat"/>
    <property type="match status" value="1"/>
</dbReference>
<dbReference type="PANTHER" id="PTHR45994">
    <property type="entry name" value="FI21225P1"/>
    <property type="match status" value="1"/>
</dbReference>
<dbReference type="InterPro" id="IPR011989">
    <property type="entry name" value="ARM-like"/>
</dbReference>
<dbReference type="Gene3D" id="1.25.10.10">
    <property type="entry name" value="Leucine-rich Repeat Variant"/>
    <property type="match status" value="1"/>
</dbReference>